<reference evidence="2 3" key="1">
    <citation type="submission" date="2019-02" db="EMBL/GenBank/DDBJ databases">
        <title>Genomic Encyclopedia of Type Strains, Phase IV (KMG-IV): sequencing the most valuable type-strain genomes for metagenomic binning, comparative biology and taxonomic classification.</title>
        <authorList>
            <person name="Goeker M."/>
        </authorList>
    </citation>
    <scope>NUCLEOTIDE SEQUENCE [LARGE SCALE GENOMIC DNA]</scope>
    <source>
        <strain evidence="2 3">DSM 101727</strain>
    </source>
</reference>
<keyword evidence="2" id="KW-0808">Transferase</keyword>
<dbReference type="Proteomes" id="UP000294257">
    <property type="component" value="Unassembled WGS sequence"/>
</dbReference>
<sequence>MSSVTAVAQPMTAADRGPAAVTLARAFADDPVMTWITGPRTPRFTELAPGMFAAQAADSMRAGGAWTVTGNGSSALWLPPGVRNDSLFSLARNLIPAVKLFGRRITVGLKALSEMERAHPKEPHWYLQVLGTDPDHQGKGFGSVVITPVLERCDREGVPAYLESSNERNVPFYERHGFRITKQFRFTDGPQLWPMWRDPR</sequence>
<evidence type="ECO:0000313" key="2">
    <source>
        <dbReference type="EMBL" id="RZS36605.1"/>
    </source>
</evidence>
<proteinExistence type="predicted"/>
<dbReference type="AlphaFoldDB" id="A0A4Q7KJK0"/>
<dbReference type="InterPro" id="IPR016181">
    <property type="entry name" value="Acyl_CoA_acyltransferase"/>
</dbReference>
<protein>
    <submittedName>
        <fullName evidence="2">Acetyltransferase (GNAT) family protein</fullName>
    </submittedName>
</protein>
<dbReference type="SUPFAM" id="SSF55729">
    <property type="entry name" value="Acyl-CoA N-acyltransferases (Nat)"/>
    <property type="match status" value="1"/>
</dbReference>
<comment type="caution">
    <text evidence="2">The sequence shown here is derived from an EMBL/GenBank/DDBJ whole genome shotgun (WGS) entry which is preliminary data.</text>
</comment>
<evidence type="ECO:0000313" key="3">
    <source>
        <dbReference type="Proteomes" id="UP000294257"/>
    </source>
</evidence>
<organism evidence="2 3">
    <name type="scientific">Herbihabitans rhizosphaerae</name>
    <dbReference type="NCBI Taxonomy" id="1872711"/>
    <lineage>
        <taxon>Bacteria</taxon>
        <taxon>Bacillati</taxon>
        <taxon>Actinomycetota</taxon>
        <taxon>Actinomycetes</taxon>
        <taxon>Pseudonocardiales</taxon>
        <taxon>Pseudonocardiaceae</taxon>
        <taxon>Herbihabitans</taxon>
    </lineage>
</organism>
<keyword evidence="3" id="KW-1185">Reference proteome</keyword>
<dbReference type="InterPro" id="IPR000182">
    <property type="entry name" value="GNAT_dom"/>
</dbReference>
<name>A0A4Q7KJK0_9PSEU</name>
<feature type="domain" description="N-acetyltransferase" evidence="1">
    <location>
        <begin position="117"/>
        <end position="200"/>
    </location>
</feature>
<dbReference type="PANTHER" id="PTHR42791:SF1">
    <property type="entry name" value="N-ACETYLTRANSFERASE DOMAIN-CONTAINING PROTEIN"/>
    <property type="match status" value="1"/>
</dbReference>
<dbReference type="GO" id="GO:0016747">
    <property type="term" value="F:acyltransferase activity, transferring groups other than amino-acyl groups"/>
    <property type="evidence" value="ECO:0007669"/>
    <property type="project" value="InterPro"/>
</dbReference>
<dbReference type="Gene3D" id="3.40.630.30">
    <property type="match status" value="1"/>
</dbReference>
<dbReference type="Pfam" id="PF00583">
    <property type="entry name" value="Acetyltransf_1"/>
    <property type="match status" value="1"/>
</dbReference>
<evidence type="ECO:0000259" key="1">
    <source>
        <dbReference type="PROSITE" id="PS51186"/>
    </source>
</evidence>
<dbReference type="OrthoDB" id="7057833at2"/>
<dbReference type="CDD" id="cd04301">
    <property type="entry name" value="NAT_SF"/>
    <property type="match status" value="1"/>
</dbReference>
<dbReference type="EMBL" id="SGWQ01000007">
    <property type="protein sequence ID" value="RZS36605.1"/>
    <property type="molecule type" value="Genomic_DNA"/>
</dbReference>
<gene>
    <name evidence="2" type="ORF">EV193_107286</name>
</gene>
<dbReference type="RefSeq" id="WP_130346074.1">
    <property type="nucleotide sequence ID" value="NZ_SGWQ01000007.1"/>
</dbReference>
<dbReference type="PROSITE" id="PS51186">
    <property type="entry name" value="GNAT"/>
    <property type="match status" value="1"/>
</dbReference>
<accession>A0A4Q7KJK0</accession>
<dbReference type="PANTHER" id="PTHR42791">
    <property type="entry name" value="GNAT FAMILY ACETYLTRANSFERASE"/>
    <property type="match status" value="1"/>
</dbReference>
<dbReference type="InterPro" id="IPR052523">
    <property type="entry name" value="Trichothecene_AcTrans"/>
</dbReference>